<dbReference type="InterPro" id="IPR045727">
    <property type="entry name" value="DUF6081"/>
</dbReference>
<proteinExistence type="predicted"/>
<comment type="caution">
    <text evidence="1">The sequence shown here is derived from an EMBL/GenBank/DDBJ whole genome shotgun (WGS) entry which is preliminary data.</text>
</comment>
<sequence>MTHGGRVGRTARPAVRTLFHDDFRDGLDTAARWRLRPRGGLEHGDGIVRCSSEGLTVTPTGTDPATGRPAFAVTYGQGAPEGGWNDHMKWVALTRHAADGGAPGFDVPATGALTCTVTLSGERHGVERHPFGAAVADPRADPRLGMVSMVMVDLEAHLVFGFALTDSVVYALYERPPAPGRRYASFGYAVPVADRTADRWHACRIRVDEGGGRVSWVLDGRTVLTTDRLGLRAFGRADMLLDHGGAEERVRLRRLACGLGLFTLLDGAGPDGGGLVRLDAAPDFYLAPRDPGSRPQSFVDERSLPENRIWGAGAVLRARAVDIVESPH</sequence>
<gene>
    <name evidence="1" type="ORF">DFJ69_1694</name>
</gene>
<organism evidence="1 2">
    <name type="scientific">Thermomonospora umbrina</name>
    <dbReference type="NCBI Taxonomy" id="111806"/>
    <lineage>
        <taxon>Bacteria</taxon>
        <taxon>Bacillati</taxon>
        <taxon>Actinomycetota</taxon>
        <taxon>Actinomycetes</taxon>
        <taxon>Streptosporangiales</taxon>
        <taxon>Thermomonosporaceae</taxon>
        <taxon>Thermomonospora</taxon>
    </lineage>
</organism>
<keyword evidence="2" id="KW-1185">Reference proteome</keyword>
<dbReference type="Proteomes" id="UP000256661">
    <property type="component" value="Unassembled WGS sequence"/>
</dbReference>
<evidence type="ECO:0000313" key="2">
    <source>
        <dbReference type="Proteomes" id="UP000256661"/>
    </source>
</evidence>
<dbReference type="Pfam" id="PF19559">
    <property type="entry name" value="DUF6081"/>
    <property type="match status" value="1"/>
</dbReference>
<dbReference type="AlphaFoldDB" id="A0A3D9SUN1"/>
<dbReference type="RefSeq" id="WP_116021939.1">
    <property type="nucleotide sequence ID" value="NZ_QTTT01000001.1"/>
</dbReference>
<protein>
    <submittedName>
        <fullName evidence="1">Uncharacterized protein</fullName>
    </submittedName>
</protein>
<reference evidence="1 2" key="1">
    <citation type="submission" date="2018-08" db="EMBL/GenBank/DDBJ databases">
        <title>Sequencing the genomes of 1000 actinobacteria strains.</title>
        <authorList>
            <person name="Klenk H.-P."/>
        </authorList>
    </citation>
    <scope>NUCLEOTIDE SEQUENCE [LARGE SCALE GENOMIC DNA]</scope>
    <source>
        <strain evidence="1 2">DSM 43927</strain>
    </source>
</reference>
<dbReference type="EMBL" id="QTTT01000001">
    <property type="protein sequence ID" value="REE96264.1"/>
    <property type="molecule type" value="Genomic_DNA"/>
</dbReference>
<accession>A0A3D9SUN1</accession>
<name>A0A3D9SUN1_9ACTN</name>
<dbReference type="OrthoDB" id="2791077at2"/>
<evidence type="ECO:0000313" key="1">
    <source>
        <dbReference type="EMBL" id="REE96264.1"/>
    </source>
</evidence>